<keyword evidence="5" id="KW-1278">Translocase</keyword>
<dbReference type="SUPFAM" id="SSF52540">
    <property type="entry name" value="P-loop containing nucleoside triphosphate hydrolases"/>
    <property type="match status" value="1"/>
</dbReference>
<dbReference type="PANTHER" id="PTHR43499">
    <property type="entry name" value="ABC TRANSPORTER I FAMILY MEMBER 1"/>
    <property type="match status" value="1"/>
</dbReference>
<gene>
    <name evidence="8" type="primary">ccmA</name>
    <name evidence="8" type="ORF">GCM10007901_42210</name>
</gene>
<dbReference type="GO" id="GO:0005524">
    <property type="term" value="F:ATP binding"/>
    <property type="evidence" value="ECO:0007669"/>
    <property type="project" value="UniProtKB-KW"/>
</dbReference>
<reference evidence="9" key="1">
    <citation type="journal article" date="2019" name="Int. J. Syst. Evol. Microbiol.">
        <title>The Global Catalogue of Microorganisms (GCM) 10K type strain sequencing project: providing services to taxonomists for standard genome sequencing and annotation.</title>
        <authorList>
            <consortium name="The Broad Institute Genomics Platform"/>
            <consortium name="The Broad Institute Genome Sequencing Center for Infectious Disease"/>
            <person name="Wu L."/>
            <person name="Ma J."/>
        </authorList>
    </citation>
    <scope>NUCLEOTIDE SEQUENCE [LARGE SCALE GENOMIC DNA]</scope>
    <source>
        <strain evidence="9">NBRC 111980</strain>
    </source>
</reference>
<accession>A0ABQ5XUX7</accession>
<keyword evidence="2" id="KW-0547">Nucleotide-binding</keyword>
<dbReference type="Pfam" id="PF00005">
    <property type="entry name" value="ABC_tran"/>
    <property type="match status" value="1"/>
</dbReference>
<evidence type="ECO:0000259" key="7">
    <source>
        <dbReference type="PROSITE" id="PS50893"/>
    </source>
</evidence>
<evidence type="ECO:0000256" key="2">
    <source>
        <dbReference type="ARBA" id="ARBA00022741"/>
    </source>
</evidence>
<keyword evidence="4 8" id="KW-0067">ATP-binding</keyword>
<dbReference type="NCBIfam" id="NF010061">
    <property type="entry name" value="PRK13538.1"/>
    <property type="match status" value="1"/>
</dbReference>
<evidence type="ECO:0000256" key="3">
    <source>
        <dbReference type="ARBA" id="ARBA00022748"/>
    </source>
</evidence>
<dbReference type="InterPro" id="IPR017871">
    <property type="entry name" value="ABC_transporter-like_CS"/>
</dbReference>
<protein>
    <submittedName>
        <fullName evidence="8">Cytochrome c biogenesis ATP-binding export protein CcmA</fullName>
    </submittedName>
</protein>
<name>A0ABQ5XUX7_9GAMM</name>
<evidence type="ECO:0000313" key="9">
    <source>
        <dbReference type="Proteomes" id="UP001156670"/>
    </source>
</evidence>
<dbReference type="PROSITE" id="PS00211">
    <property type="entry name" value="ABC_TRANSPORTER_1"/>
    <property type="match status" value="1"/>
</dbReference>
<dbReference type="SMART" id="SM00382">
    <property type="entry name" value="AAA"/>
    <property type="match status" value="1"/>
</dbReference>
<evidence type="ECO:0000256" key="4">
    <source>
        <dbReference type="ARBA" id="ARBA00022840"/>
    </source>
</evidence>
<evidence type="ECO:0000313" key="8">
    <source>
        <dbReference type="EMBL" id="GLQ95266.1"/>
    </source>
</evidence>
<keyword evidence="6" id="KW-0472">Membrane</keyword>
<dbReference type="PROSITE" id="PS50893">
    <property type="entry name" value="ABC_TRANSPORTER_2"/>
    <property type="match status" value="1"/>
</dbReference>
<keyword evidence="1" id="KW-0813">Transport</keyword>
<dbReference type="EMBL" id="BSOB01000061">
    <property type="protein sequence ID" value="GLQ95266.1"/>
    <property type="molecule type" value="Genomic_DNA"/>
</dbReference>
<organism evidence="8 9">
    <name type="scientific">Dyella acidisoli</name>
    <dbReference type="NCBI Taxonomy" id="1867834"/>
    <lineage>
        <taxon>Bacteria</taxon>
        <taxon>Pseudomonadati</taxon>
        <taxon>Pseudomonadota</taxon>
        <taxon>Gammaproteobacteria</taxon>
        <taxon>Lysobacterales</taxon>
        <taxon>Rhodanobacteraceae</taxon>
        <taxon>Dyella</taxon>
    </lineage>
</organism>
<dbReference type="InterPro" id="IPR005895">
    <property type="entry name" value="ABC_transptr_haem_export_CcmA"/>
</dbReference>
<evidence type="ECO:0000256" key="5">
    <source>
        <dbReference type="ARBA" id="ARBA00022967"/>
    </source>
</evidence>
<evidence type="ECO:0000256" key="6">
    <source>
        <dbReference type="ARBA" id="ARBA00023136"/>
    </source>
</evidence>
<proteinExistence type="predicted"/>
<comment type="caution">
    <text evidence="8">The sequence shown here is derived from an EMBL/GenBank/DDBJ whole genome shotgun (WGS) entry which is preliminary data.</text>
</comment>
<dbReference type="NCBIfam" id="TIGR01189">
    <property type="entry name" value="ccmA"/>
    <property type="match status" value="1"/>
</dbReference>
<dbReference type="PANTHER" id="PTHR43499:SF1">
    <property type="entry name" value="ABC TRANSPORTER I FAMILY MEMBER 1"/>
    <property type="match status" value="1"/>
</dbReference>
<dbReference type="InterPro" id="IPR003593">
    <property type="entry name" value="AAA+_ATPase"/>
</dbReference>
<dbReference type="Proteomes" id="UP001156670">
    <property type="component" value="Unassembled WGS sequence"/>
</dbReference>
<dbReference type="InterPro" id="IPR003439">
    <property type="entry name" value="ABC_transporter-like_ATP-bd"/>
</dbReference>
<keyword evidence="3" id="KW-0201">Cytochrome c-type biogenesis</keyword>
<sequence>MTEMTDAPATTPLLEARALGFHRQDEPVFGPLDFRLAAGELMLIEGDNGSGKTTLMRILTGLLRPEEGELLWRGEPLTWDRCSGEVVFLGHQLGLKAELSPRENLAFTIGLHGHRNQSDIDGALRQVGLTGYEDEPVRKLSAGQKKRVALARLLLIPAALWLLDEPYANLDRSGIELVDALLEAHIAHGGAALVTSHGAVQFHGGEPQRIRLHA</sequence>
<dbReference type="Gene3D" id="3.40.50.300">
    <property type="entry name" value="P-loop containing nucleotide triphosphate hydrolases"/>
    <property type="match status" value="1"/>
</dbReference>
<dbReference type="InterPro" id="IPR027417">
    <property type="entry name" value="P-loop_NTPase"/>
</dbReference>
<feature type="domain" description="ABC transporter" evidence="7">
    <location>
        <begin position="14"/>
        <end position="214"/>
    </location>
</feature>
<evidence type="ECO:0000256" key="1">
    <source>
        <dbReference type="ARBA" id="ARBA00022448"/>
    </source>
</evidence>
<keyword evidence="9" id="KW-1185">Reference proteome</keyword>